<proteinExistence type="predicted"/>
<keyword evidence="2" id="KW-1185">Reference proteome</keyword>
<gene>
    <name evidence="1" type="ORF">DUNSADRAFT_2379</name>
</gene>
<evidence type="ECO:0008006" key="3">
    <source>
        <dbReference type="Google" id="ProtNLM"/>
    </source>
</evidence>
<dbReference type="Proteomes" id="UP000815325">
    <property type="component" value="Unassembled WGS sequence"/>
</dbReference>
<protein>
    <recommendedName>
        <fullName evidence="3">Encoded protein</fullName>
    </recommendedName>
</protein>
<evidence type="ECO:0000313" key="2">
    <source>
        <dbReference type="Proteomes" id="UP000815325"/>
    </source>
</evidence>
<sequence>MPMNWALPDQESHHQSTCSTVLQKNQHFLAFPANPSASLPLCPCQSAHASSTFPFCTTLFHAATATTSPPNHFSALNTSKGGQRGFQHKPTSHATLALKPVTAMPQKSPAAA</sequence>
<evidence type="ECO:0000313" key="1">
    <source>
        <dbReference type="EMBL" id="KAF5838684.1"/>
    </source>
</evidence>
<comment type="caution">
    <text evidence="1">The sequence shown here is derived from an EMBL/GenBank/DDBJ whole genome shotgun (WGS) entry which is preliminary data.</text>
</comment>
<reference evidence="1" key="1">
    <citation type="submission" date="2017-08" db="EMBL/GenBank/DDBJ databases">
        <authorList>
            <person name="Polle J.E."/>
            <person name="Barry K."/>
            <person name="Cushman J."/>
            <person name="Schmutz J."/>
            <person name="Tran D."/>
            <person name="Hathwaick L.T."/>
            <person name="Yim W.C."/>
            <person name="Jenkins J."/>
            <person name="Mckie-Krisberg Z.M."/>
            <person name="Prochnik S."/>
            <person name="Lindquist E."/>
            <person name="Dockter R.B."/>
            <person name="Adam C."/>
            <person name="Molina H."/>
            <person name="Bunkerborg J."/>
            <person name="Jin E."/>
            <person name="Buchheim M."/>
            <person name="Magnuson J."/>
        </authorList>
    </citation>
    <scope>NUCLEOTIDE SEQUENCE</scope>
    <source>
        <strain evidence="1">CCAP 19/18</strain>
    </source>
</reference>
<dbReference type="EMBL" id="MU069569">
    <property type="protein sequence ID" value="KAF5838684.1"/>
    <property type="molecule type" value="Genomic_DNA"/>
</dbReference>
<organism evidence="1 2">
    <name type="scientific">Dunaliella salina</name>
    <name type="common">Green alga</name>
    <name type="synonym">Protococcus salinus</name>
    <dbReference type="NCBI Taxonomy" id="3046"/>
    <lineage>
        <taxon>Eukaryota</taxon>
        <taxon>Viridiplantae</taxon>
        <taxon>Chlorophyta</taxon>
        <taxon>core chlorophytes</taxon>
        <taxon>Chlorophyceae</taxon>
        <taxon>CS clade</taxon>
        <taxon>Chlamydomonadales</taxon>
        <taxon>Dunaliellaceae</taxon>
        <taxon>Dunaliella</taxon>
    </lineage>
</organism>
<name>A0ABQ7GVP6_DUNSA</name>
<accession>A0ABQ7GVP6</accession>